<dbReference type="AlphaFoldDB" id="A0A1I7ZA32"/>
<protein>
    <submittedName>
        <fullName evidence="2">Uncharacterized protein</fullName>
    </submittedName>
</protein>
<name>A0A1I7ZA32_9BILA</name>
<organism evidence="1 2">
    <name type="scientific">Steinernema glaseri</name>
    <dbReference type="NCBI Taxonomy" id="37863"/>
    <lineage>
        <taxon>Eukaryota</taxon>
        <taxon>Metazoa</taxon>
        <taxon>Ecdysozoa</taxon>
        <taxon>Nematoda</taxon>
        <taxon>Chromadorea</taxon>
        <taxon>Rhabditida</taxon>
        <taxon>Tylenchina</taxon>
        <taxon>Panagrolaimomorpha</taxon>
        <taxon>Strongyloidoidea</taxon>
        <taxon>Steinernematidae</taxon>
        <taxon>Steinernema</taxon>
    </lineage>
</organism>
<sequence length="75" mass="8669">MKMFPFNGNNAAIVLPHSALHTCQESQLRENRYTFLGANKSYHERLMTSHHKSVVMLHSRIFVQHAHTPKLCLVL</sequence>
<keyword evidence="1" id="KW-1185">Reference proteome</keyword>
<reference evidence="2" key="1">
    <citation type="submission" date="2016-11" db="UniProtKB">
        <authorList>
            <consortium name="WormBaseParasite"/>
        </authorList>
    </citation>
    <scope>IDENTIFICATION</scope>
</reference>
<accession>A0A1I7ZA32</accession>
<dbReference type="Proteomes" id="UP000095287">
    <property type="component" value="Unplaced"/>
</dbReference>
<evidence type="ECO:0000313" key="1">
    <source>
        <dbReference type="Proteomes" id="UP000095287"/>
    </source>
</evidence>
<proteinExistence type="predicted"/>
<dbReference type="WBParaSite" id="L893_g2437.t1">
    <property type="protein sequence ID" value="L893_g2437.t1"/>
    <property type="gene ID" value="L893_g2437"/>
</dbReference>
<evidence type="ECO:0000313" key="2">
    <source>
        <dbReference type="WBParaSite" id="L893_g2437.t1"/>
    </source>
</evidence>